<evidence type="ECO:0000313" key="1">
    <source>
        <dbReference type="EMBL" id="EKR64754.1"/>
    </source>
</evidence>
<protein>
    <submittedName>
        <fullName evidence="1">Uncharacterized protein</fullName>
    </submittedName>
</protein>
<comment type="caution">
    <text evidence="1">The sequence shown here is derived from an EMBL/GenBank/DDBJ whole genome shotgun (WGS) entry which is preliminary data.</text>
</comment>
<proteinExistence type="predicted"/>
<organism evidence="1 2">
    <name type="scientific">Leptospira weilii str. 2006001853</name>
    <dbReference type="NCBI Taxonomy" id="1001589"/>
    <lineage>
        <taxon>Bacteria</taxon>
        <taxon>Pseudomonadati</taxon>
        <taxon>Spirochaetota</taxon>
        <taxon>Spirochaetia</taxon>
        <taxon>Leptospirales</taxon>
        <taxon>Leptospiraceae</taxon>
        <taxon>Leptospira</taxon>
    </lineage>
</organism>
<dbReference type="Proteomes" id="UP000001338">
    <property type="component" value="Unassembled WGS sequence"/>
</dbReference>
<gene>
    <name evidence="1" type="ORF">LEP1GSC036_3309</name>
</gene>
<reference evidence="1 2" key="1">
    <citation type="submission" date="2012-10" db="EMBL/GenBank/DDBJ databases">
        <authorList>
            <person name="Harkins D.M."/>
            <person name="Durkin A.S."/>
            <person name="Brinkac L.M."/>
            <person name="Haft D.H."/>
            <person name="Selengut J.D."/>
            <person name="Sanka R."/>
            <person name="DePew J."/>
            <person name="Purushe J."/>
            <person name="Whelen A.C."/>
            <person name="Vinetz J.M."/>
            <person name="Sutton G.G."/>
            <person name="Nierman W.C."/>
            <person name="Fouts D.E."/>
        </authorList>
    </citation>
    <scope>NUCLEOTIDE SEQUENCE [LARGE SCALE GENOMIC DNA]</scope>
    <source>
        <strain evidence="1 2">2006001853</strain>
    </source>
</reference>
<dbReference type="EMBL" id="AFLV02000038">
    <property type="protein sequence ID" value="EKR64754.1"/>
    <property type="molecule type" value="Genomic_DNA"/>
</dbReference>
<sequence length="55" mass="6547">MLSGVLLRFVCIVYLVFESLRVKNLRFRTSDKRHLFQTLETGERIPFHPISKPKE</sequence>
<dbReference type="AlphaFoldDB" id="A0A828Z542"/>
<accession>A0A828Z542</accession>
<evidence type="ECO:0000313" key="2">
    <source>
        <dbReference type="Proteomes" id="UP000001338"/>
    </source>
</evidence>
<name>A0A828Z542_9LEPT</name>